<evidence type="ECO:0000256" key="3">
    <source>
        <dbReference type="SAM" id="MobiDB-lite"/>
    </source>
</evidence>
<feature type="compositionally biased region" description="Low complexity" evidence="3">
    <location>
        <begin position="203"/>
        <end position="223"/>
    </location>
</feature>
<dbReference type="OMA" id="TNINSAW"/>
<dbReference type="PRINTS" id="PR00499">
    <property type="entry name" value="P67PHOX"/>
</dbReference>
<organism evidence="5 6">
    <name type="scientific">Folsomia candida</name>
    <name type="common">Springtail</name>
    <dbReference type="NCBI Taxonomy" id="158441"/>
    <lineage>
        <taxon>Eukaryota</taxon>
        <taxon>Metazoa</taxon>
        <taxon>Ecdysozoa</taxon>
        <taxon>Arthropoda</taxon>
        <taxon>Hexapoda</taxon>
        <taxon>Collembola</taxon>
        <taxon>Entomobryomorpha</taxon>
        <taxon>Isotomoidea</taxon>
        <taxon>Isotomidae</taxon>
        <taxon>Proisotominae</taxon>
        <taxon>Folsomia</taxon>
    </lineage>
</organism>
<name>A0A226E6C4_FOLCA</name>
<feature type="domain" description="SH3" evidence="4">
    <location>
        <begin position="376"/>
        <end position="435"/>
    </location>
</feature>
<feature type="region of interest" description="Disordered" evidence="3">
    <location>
        <begin position="266"/>
        <end position="286"/>
    </location>
</feature>
<dbReference type="PRINTS" id="PR00452">
    <property type="entry name" value="SH3DOMAIN"/>
</dbReference>
<feature type="compositionally biased region" description="Polar residues" evidence="3">
    <location>
        <begin position="184"/>
        <end position="200"/>
    </location>
</feature>
<dbReference type="InterPro" id="IPR050384">
    <property type="entry name" value="Endophilin_SH3RF"/>
</dbReference>
<dbReference type="OrthoDB" id="27823at2759"/>
<dbReference type="GO" id="GO:0016477">
    <property type="term" value="P:cell migration"/>
    <property type="evidence" value="ECO:0007669"/>
    <property type="project" value="TreeGrafter"/>
</dbReference>
<feature type="compositionally biased region" description="Pro residues" evidence="3">
    <location>
        <begin position="331"/>
        <end position="344"/>
    </location>
</feature>
<evidence type="ECO:0000256" key="2">
    <source>
        <dbReference type="PROSITE-ProRule" id="PRU00192"/>
    </source>
</evidence>
<keyword evidence="6" id="KW-1185">Reference proteome</keyword>
<feature type="region of interest" description="Disordered" evidence="3">
    <location>
        <begin position="307"/>
        <end position="344"/>
    </location>
</feature>
<dbReference type="Gene3D" id="2.30.30.40">
    <property type="entry name" value="SH3 Domains"/>
    <property type="match status" value="2"/>
</dbReference>
<proteinExistence type="predicted"/>
<feature type="region of interest" description="Disordered" evidence="3">
    <location>
        <begin position="1"/>
        <end position="81"/>
    </location>
</feature>
<dbReference type="PANTHER" id="PTHR14167">
    <property type="entry name" value="SH3 DOMAIN-CONTAINING"/>
    <property type="match status" value="1"/>
</dbReference>
<dbReference type="STRING" id="158441.A0A226E6C4"/>
<feature type="domain" description="SH3" evidence="4">
    <location>
        <begin position="465"/>
        <end position="524"/>
    </location>
</feature>
<evidence type="ECO:0000313" key="5">
    <source>
        <dbReference type="EMBL" id="OXA52900.1"/>
    </source>
</evidence>
<keyword evidence="1 2" id="KW-0728">SH3 domain</keyword>
<evidence type="ECO:0000256" key="1">
    <source>
        <dbReference type="ARBA" id="ARBA00022443"/>
    </source>
</evidence>
<feature type="compositionally biased region" description="Polar residues" evidence="3">
    <location>
        <begin position="273"/>
        <end position="286"/>
    </location>
</feature>
<dbReference type="AlphaFoldDB" id="A0A226E6C4"/>
<protein>
    <submittedName>
        <fullName evidence="5">Vinexin</fullName>
    </submittedName>
</protein>
<evidence type="ECO:0000313" key="6">
    <source>
        <dbReference type="Proteomes" id="UP000198287"/>
    </source>
</evidence>
<feature type="region of interest" description="Disordered" evidence="3">
    <location>
        <begin position="182"/>
        <end position="246"/>
    </location>
</feature>
<dbReference type="Proteomes" id="UP000198287">
    <property type="component" value="Unassembled WGS sequence"/>
</dbReference>
<reference evidence="5 6" key="1">
    <citation type="submission" date="2015-12" db="EMBL/GenBank/DDBJ databases">
        <title>The genome of Folsomia candida.</title>
        <authorList>
            <person name="Faddeeva A."/>
            <person name="Derks M.F."/>
            <person name="Anvar Y."/>
            <person name="Smit S."/>
            <person name="Van Straalen N."/>
            <person name="Roelofs D."/>
        </authorList>
    </citation>
    <scope>NUCLEOTIDE SEQUENCE [LARGE SCALE GENOMIC DNA]</scope>
    <source>
        <strain evidence="5 6">VU population</strain>
        <tissue evidence="5">Whole body</tissue>
    </source>
</reference>
<sequence>MLSKSHTVSGGGYSKKKKAPPRPPPPTAVSNNIRGSQSFRTAGELQNQKISSFGQRPSYSVDNTGQSVGTDLIDFSTPPETPATKLEGVGIGMQSKEPADYMYRVGASIFYVRSQLKHPAPSQAANPFSPPRPSAQAMMASPAKQAASQQGYQSTLYSNVPAQQSQQSGSTKYKPTIIKRANEKNNNIKSAVGGSNNTDPFKSGSARSSSGSSDWSDYSHTSSKQQQRYGNIPTAWDEPPEQHRKPPLPAVAATIIKPIIATKPSLAPKPTTLLANRGSTESSTAWTGFSASNNKLEIQNSVSHVQRNYYDDPPNSEFDEDEDQDDSYVSPPMPTESPPPPPPDVALNQWVDSTADVQTTYVDSTYTSHNVNSSETDRAYAIALYDYFSDVDGDLALQVGDLVYLIKKIDDKWLYGQCAGIEGMFPSNYVNVVVPLTDNVEEMSQPLNENIEDTPSVGNSAPQSDQIYFADALYKFDAEAEGDLSLRPGDMVKIFGRLNEDWLYGEVAGSVGQFPATFVEPVPLDLPIIPTAS</sequence>
<gene>
    <name evidence="5" type="ORF">Fcan01_12114</name>
</gene>
<dbReference type="Pfam" id="PF14604">
    <property type="entry name" value="SH3_9"/>
    <property type="match status" value="1"/>
</dbReference>
<dbReference type="SUPFAM" id="SSF50044">
    <property type="entry name" value="SH3-domain"/>
    <property type="match status" value="2"/>
</dbReference>
<dbReference type="GO" id="GO:0007015">
    <property type="term" value="P:actin filament organization"/>
    <property type="evidence" value="ECO:0007669"/>
    <property type="project" value="TreeGrafter"/>
</dbReference>
<dbReference type="InterPro" id="IPR036028">
    <property type="entry name" value="SH3-like_dom_sf"/>
</dbReference>
<dbReference type="Pfam" id="PF00018">
    <property type="entry name" value="SH3_1"/>
    <property type="match status" value="1"/>
</dbReference>
<dbReference type="PANTHER" id="PTHR14167:SF92">
    <property type="entry name" value="CIN85 AND CD2AP RELATED, ISOFORM J"/>
    <property type="match status" value="1"/>
</dbReference>
<evidence type="ECO:0000259" key="4">
    <source>
        <dbReference type="PROSITE" id="PS50002"/>
    </source>
</evidence>
<accession>A0A226E6C4</accession>
<dbReference type="SMART" id="SM00326">
    <property type="entry name" value="SH3"/>
    <property type="match status" value="2"/>
</dbReference>
<feature type="compositionally biased region" description="Acidic residues" evidence="3">
    <location>
        <begin position="317"/>
        <end position="326"/>
    </location>
</feature>
<feature type="compositionally biased region" description="Polar residues" evidence="3">
    <location>
        <begin position="28"/>
        <end position="69"/>
    </location>
</feature>
<feature type="region of interest" description="Disordered" evidence="3">
    <location>
        <begin position="120"/>
        <end position="152"/>
    </location>
</feature>
<dbReference type="InterPro" id="IPR001452">
    <property type="entry name" value="SH3_domain"/>
</dbReference>
<dbReference type="PROSITE" id="PS50002">
    <property type="entry name" value="SH3"/>
    <property type="match status" value="2"/>
</dbReference>
<dbReference type="EMBL" id="LNIX01000006">
    <property type="protein sequence ID" value="OXA52900.1"/>
    <property type="molecule type" value="Genomic_DNA"/>
</dbReference>
<comment type="caution">
    <text evidence="5">The sequence shown here is derived from an EMBL/GenBank/DDBJ whole genome shotgun (WGS) entry which is preliminary data.</text>
</comment>